<dbReference type="SUPFAM" id="SSF52096">
    <property type="entry name" value="ClpP/crotonase"/>
    <property type="match status" value="1"/>
</dbReference>
<keyword evidence="2" id="KW-0456">Lyase</keyword>
<evidence type="ECO:0000313" key="5">
    <source>
        <dbReference type="Proteomes" id="UP001332192"/>
    </source>
</evidence>
<proteinExistence type="inferred from homology"/>
<dbReference type="Pfam" id="PF00378">
    <property type="entry name" value="ECH_1"/>
    <property type="match status" value="1"/>
</dbReference>
<dbReference type="InterPro" id="IPR001753">
    <property type="entry name" value="Enoyl-CoA_hydra/iso"/>
</dbReference>
<dbReference type="CDD" id="cd06558">
    <property type="entry name" value="crotonase-like"/>
    <property type="match status" value="1"/>
</dbReference>
<accession>A0ABZ1BVJ4</accession>
<protein>
    <submittedName>
        <fullName evidence="4">Enoyl-CoA hydratase-related protein</fullName>
    </submittedName>
</protein>
<dbReference type="InterPro" id="IPR014748">
    <property type="entry name" value="Enoyl-CoA_hydra_C"/>
</dbReference>
<comment type="similarity">
    <text evidence="1 3">Belongs to the enoyl-CoA hydratase/isomerase family.</text>
</comment>
<dbReference type="RefSeq" id="WP_324716074.1">
    <property type="nucleotide sequence ID" value="NZ_CP141615.1"/>
</dbReference>
<dbReference type="PANTHER" id="PTHR11941">
    <property type="entry name" value="ENOYL-COA HYDRATASE-RELATED"/>
    <property type="match status" value="1"/>
</dbReference>
<dbReference type="PROSITE" id="PS00166">
    <property type="entry name" value="ENOYL_COA_HYDRATASE"/>
    <property type="match status" value="1"/>
</dbReference>
<evidence type="ECO:0000256" key="2">
    <source>
        <dbReference type="ARBA" id="ARBA00023239"/>
    </source>
</evidence>
<evidence type="ECO:0000313" key="4">
    <source>
        <dbReference type="EMBL" id="WRP16802.1"/>
    </source>
</evidence>
<dbReference type="Gene3D" id="3.90.226.10">
    <property type="entry name" value="2-enoyl-CoA Hydratase, Chain A, domain 1"/>
    <property type="match status" value="1"/>
</dbReference>
<dbReference type="PANTHER" id="PTHR11941:SF54">
    <property type="entry name" value="ENOYL-COA HYDRATASE, MITOCHONDRIAL"/>
    <property type="match status" value="1"/>
</dbReference>
<evidence type="ECO:0000256" key="3">
    <source>
        <dbReference type="RuleBase" id="RU003707"/>
    </source>
</evidence>
<dbReference type="EMBL" id="CP141615">
    <property type="protein sequence ID" value="WRP16802.1"/>
    <property type="molecule type" value="Genomic_DNA"/>
</dbReference>
<dbReference type="InterPro" id="IPR029045">
    <property type="entry name" value="ClpP/crotonase-like_dom_sf"/>
</dbReference>
<sequence>MESRDDAAKTVPEEAGEGLVRYEPREGYAVITLNRPDKYNALSYALLSALAVALDRAEQEPAVRAIVLAGAGKHFCAGADITEMEGIDGAAAAQAWIRRRAPLFERVSACEKPVVAAIQGAAMGGGLEIAMQADIRIAGESAAFGQPEIRLGIMPGAGGTQRLARLVGLGRALEWLMTGARMDAREAWRVGLVNRVVPDGQVLGEAEKLAGELARQAPVALRLIKEVTRRGLEGPLSWGLVWERQAFAMTLATEDRAEGVRAFLEKRPPSFRGR</sequence>
<name>A0ABZ1BVJ4_9FIRM</name>
<gene>
    <name evidence="4" type="ORF">U7230_12005</name>
</gene>
<dbReference type="InterPro" id="IPR018376">
    <property type="entry name" value="Enoyl-CoA_hyd/isom_CS"/>
</dbReference>
<dbReference type="Proteomes" id="UP001332192">
    <property type="component" value="Chromosome"/>
</dbReference>
<organism evidence="4 5">
    <name type="scientific">Carboxydichorda subterranea</name>
    <dbReference type="NCBI Taxonomy" id="3109565"/>
    <lineage>
        <taxon>Bacteria</taxon>
        <taxon>Bacillati</taxon>
        <taxon>Bacillota</taxon>
        <taxon>Limnochordia</taxon>
        <taxon>Limnochordales</taxon>
        <taxon>Geochordaceae</taxon>
        <taxon>Carboxydichorda</taxon>
    </lineage>
</organism>
<dbReference type="Gene3D" id="1.10.12.10">
    <property type="entry name" value="Lyase 2-enoyl-coa Hydratase, Chain A, domain 2"/>
    <property type="match status" value="1"/>
</dbReference>
<reference evidence="4 5" key="1">
    <citation type="journal article" date="2024" name="Front. Microbiol.">
        <title>Novel thermophilic genera Geochorda gen. nov. and Carboxydochorda gen. nov. from the deep terrestrial subsurface reveal the ecophysiological diversity in the class Limnochordia.</title>
        <authorList>
            <person name="Karnachuk O.V."/>
            <person name="Lukina A.P."/>
            <person name="Avakyan M.R."/>
            <person name="Kadnikov V.V."/>
            <person name="Begmatov S."/>
            <person name="Beletsky A.V."/>
            <person name="Vlasova K.G."/>
            <person name="Novikov A.A."/>
            <person name="Shcherbakova V.A."/>
            <person name="Mardanov A.V."/>
            <person name="Ravin N.V."/>
        </authorList>
    </citation>
    <scope>NUCLEOTIDE SEQUENCE [LARGE SCALE GENOMIC DNA]</scope>
    <source>
        <strain evidence="4 5">L945</strain>
    </source>
</reference>
<keyword evidence="5" id="KW-1185">Reference proteome</keyword>
<evidence type="ECO:0000256" key="1">
    <source>
        <dbReference type="ARBA" id="ARBA00005254"/>
    </source>
</evidence>